<organism evidence="1 2">
    <name type="scientific">Phaseolus coccineus</name>
    <name type="common">Scarlet runner bean</name>
    <name type="synonym">Phaseolus multiflorus</name>
    <dbReference type="NCBI Taxonomy" id="3886"/>
    <lineage>
        <taxon>Eukaryota</taxon>
        <taxon>Viridiplantae</taxon>
        <taxon>Streptophyta</taxon>
        <taxon>Embryophyta</taxon>
        <taxon>Tracheophyta</taxon>
        <taxon>Spermatophyta</taxon>
        <taxon>Magnoliopsida</taxon>
        <taxon>eudicotyledons</taxon>
        <taxon>Gunneridae</taxon>
        <taxon>Pentapetalae</taxon>
        <taxon>rosids</taxon>
        <taxon>fabids</taxon>
        <taxon>Fabales</taxon>
        <taxon>Fabaceae</taxon>
        <taxon>Papilionoideae</taxon>
        <taxon>50 kb inversion clade</taxon>
        <taxon>NPAAA clade</taxon>
        <taxon>indigoferoid/millettioid clade</taxon>
        <taxon>Phaseoleae</taxon>
        <taxon>Phaseolus</taxon>
    </lineage>
</organism>
<reference evidence="1 2" key="1">
    <citation type="submission" date="2024-01" db="EMBL/GenBank/DDBJ databases">
        <title>The genomes of 5 underutilized Papilionoideae crops provide insights into root nodulation and disease resistanc.</title>
        <authorList>
            <person name="Jiang F."/>
        </authorList>
    </citation>
    <scope>NUCLEOTIDE SEQUENCE [LARGE SCALE GENOMIC DNA]</scope>
    <source>
        <strain evidence="1">JINMINGXINNONG_FW02</strain>
        <tissue evidence="1">Leaves</tissue>
    </source>
</reference>
<dbReference type="Proteomes" id="UP001374584">
    <property type="component" value="Unassembled WGS sequence"/>
</dbReference>
<dbReference type="EMBL" id="JAYMYR010000004">
    <property type="protein sequence ID" value="KAK7366736.1"/>
    <property type="molecule type" value="Genomic_DNA"/>
</dbReference>
<protein>
    <submittedName>
        <fullName evidence="1">Uncharacterized protein</fullName>
    </submittedName>
</protein>
<proteinExistence type="predicted"/>
<keyword evidence="2" id="KW-1185">Reference proteome</keyword>
<sequence>MLPNSHQRDSASSPSFPIFICITLPRVLFYINSLVPSISSYPALHTNTICYLHSKDQFVYRKRMNNRMGRVAAAEFANRNRLRSQKPLPKRGQIKSKIAANAFHSIISVISRASSSGFNSPRKI</sequence>
<evidence type="ECO:0000313" key="1">
    <source>
        <dbReference type="EMBL" id="KAK7366736.1"/>
    </source>
</evidence>
<gene>
    <name evidence="1" type="ORF">VNO80_08733</name>
</gene>
<comment type="caution">
    <text evidence="1">The sequence shown here is derived from an EMBL/GenBank/DDBJ whole genome shotgun (WGS) entry which is preliminary data.</text>
</comment>
<name>A0AAN9N5J6_PHACN</name>
<dbReference type="AlphaFoldDB" id="A0AAN9N5J6"/>
<accession>A0AAN9N5J6</accession>
<evidence type="ECO:0000313" key="2">
    <source>
        <dbReference type="Proteomes" id="UP001374584"/>
    </source>
</evidence>